<sequence>MRPLADLAAALNAASVANPSSAPTAAVALILCPPAASNASVDLLFIVRADNPDDAWSGHVAFPGGRTSVDDAGPTATAIRETYEEIGLDLSNTAAFACLGPLPRVHVFHSRRIAPVVLDIEPVVFASGLPAARLVDDMVLEPSEVRAVLSVPLTALTNVDAVSHIALPLLSIFAFVDNLLPETLWREAGLDAPLFGRLDLHTCGAQVLALVGGRYVLDKARPMLWGISLRMVIDLFHILDEAFDDWPRLHVTTHPLFPHNKPAQLLLTWLMYTLPSQGSPHPRITKMDAIATAKPVIALLIAMAHWFSTRTESKL</sequence>
<dbReference type="AlphaFoldDB" id="A0A0L0DEG2"/>
<evidence type="ECO:0000256" key="1">
    <source>
        <dbReference type="ARBA" id="ARBA00001936"/>
    </source>
</evidence>
<dbReference type="InterPro" id="IPR000086">
    <property type="entry name" value="NUDIX_hydrolase_dom"/>
</dbReference>
<accession>A0A0L0DEG2</accession>
<gene>
    <name evidence="8" type="ORF">AMSG_00847</name>
</gene>
<dbReference type="SUPFAM" id="SSF55811">
    <property type="entry name" value="Nudix"/>
    <property type="match status" value="1"/>
</dbReference>
<evidence type="ECO:0000313" key="8">
    <source>
        <dbReference type="EMBL" id="KNC50689.1"/>
    </source>
</evidence>
<keyword evidence="4" id="KW-0378">Hydrolase</keyword>
<proteinExistence type="predicted"/>
<evidence type="ECO:0000256" key="2">
    <source>
        <dbReference type="ARBA" id="ARBA00001946"/>
    </source>
</evidence>
<dbReference type="EMBL" id="GL349435">
    <property type="protein sequence ID" value="KNC50689.1"/>
    <property type="molecule type" value="Genomic_DNA"/>
</dbReference>
<comment type="cofactor">
    <cofactor evidence="1">
        <name>Mn(2+)</name>
        <dbReference type="ChEBI" id="CHEBI:29035"/>
    </cofactor>
</comment>
<dbReference type="PANTHER" id="PTHR12992">
    <property type="entry name" value="NUDIX HYDROLASE"/>
    <property type="match status" value="1"/>
</dbReference>
<evidence type="ECO:0000256" key="6">
    <source>
        <dbReference type="ARBA" id="ARBA00023211"/>
    </source>
</evidence>
<dbReference type="Pfam" id="PF00293">
    <property type="entry name" value="NUDIX"/>
    <property type="match status" value="1"/>
</dbReference>
<dbReference type="CDD" id="cd03426">
    <property type="entry name" value="NUDIX_CoAse_Nudt7"/>
    <property type="match status" value="1"/>
</dbReference>
<protein>
    <submittedName>
        <fullName evidence="8">MutT/nudix family protein</fullName>
    </submittedName>
</protein>
<reference evidence="8 9" key="1">
    <citation type="submission" date="2010-05" db="EMBL/GenBank/DDBJ databases">
        <title>The Genome Sequence of Thecamonas trahens ATCC 50062.</title>
        <authorList>
            <consortium name="The Broad Institute Genome Sequencing Platform"/>
            <person name="Russ C."/>
            <person name="Cuomo C."/>
            <person name="Shea T."/>
            <person name="Young S.K."/>
            <person name="Zeng Q."/>
            <person name="Koehrsen M."/>
            <person name="Haas B."/>
            <person name="Borodovsky M."/>
            <person name="Guigo R."/>
            <person name="Alvarado L."/>
            <person name="Berlin A."/>
            <person name="Bochicchio J."/>
            <person name="Borenstein D."/>
            <person name="Chapman S."/>
            <person name="Chen Z."/>
            <person name="Freedman E."/>
            <person name="Gellesch M."/>
            <person name="Goldberg J."/>
            <person name="Griggs A."/>
            <person name="Gujja S."/>
            <person name="Heilman E."/>
            <person name="Heiman D."/>
            <person name="Hepburn T."/>
            <person name="Howarth C."/>
            <person name="Jen D."/>
            <person name="Larson L."/>
            <person name="Mehta T."/>
            <person name="Park D."/>
            <person name="Pearson M."/>
            <person name="Roberts A."/>
            <person name="Saif S."/>
            <person name="Shenoy N."/>
            <person name="Sisk P."/>
            <person name="Stolte C."/>
            <person name="Sykes S."/>
            <person name="Thomson T."/>
            <person name="Walk T."/>
            <person name="White J."/>
            <person name="Yandava C."/>
            <person name="Burger G."/>
            <person name="Gray M.W."/>
            <person name="Holland P.W.H."/>
            <person name="King N."/>
            <person name="Lang F.B.F."/>
            <person name="Roger A.J."/>
            <person name="Ruiz-Trillo I."/>
            <person name="Lander E."/>
            <person name="Nusbaum C."/>
        </authorList>
    </citation>
    <scope>NUCLEOTIDE SEQUENCE [LARGE SCALE GENOMIC DNA]</scope>
    <source>
        <strain evidence="8 9">ATCC 50062</strain>
    </source>
</reference>
<dbReference type="PANTHER" id="PTHR12992:SF11">
    <property type="entry name" value="MITOCHONDRIAL COENZYME A DIPHOSPHATASE NUDT8"/>
    <property type="match status" value="1"/>
</dbReference>
<dbReference type="RefSeq" id="XP_013762566.1">
    <property type="nucleotide sequence ID" value="XM_013907112.1"/>
</dbReference>
<name>A0A0L0DEG2_THETB</name>
<dbReference type="PROSITE" id="PS51462">
    <property type="entry name" value="NUDIX"/>
    <property type="match status" value="1"/>
</dbReference>
<feature type="domain" description="Nudix hydrolase" evidence="7">
    <location>
        <begin position="22"/>
        <end position="174"/>
    </location>
</feature>
<evidence type="ECO:0000256" key="4">
    <source>
        <dbReference type="ARBA" id="ARBA00022801"/>
    </source>
</evidence>
<dbReference type="GO" id="GO:0046872">
    <property type="term" value="F:metal ion binding"/>
    <property type="evidence" value="ECO:0007669"/>
    <property type="project" value="UniProtKB-KW"/>
</dbReference>
<keyword evidence="9" id="KW-1185">Reference proteome</keyword>
<evidence type="ECO:0000259" key="7">
    <source>
        <dbReference type="PROSITE" id="PS51462"/>
    </source>
</evidence>
<dbReference type="OrthoDB" id="77989at2759"/>
<dbReference type="InterPro" id="IPR015797">
    <property type="entry name" value="NUDIX_hydrolase-like_dom_sf"/>
</dbReference>
<keyword evidence="3" id="KW-0479">Metal-binding</keyword>
<evidence type="ECO:0000313" key="9">
    <source>
        <dbReference type="Proteomes" id="UP000054408"/>
    </source>
</evidence>
<organism evidence="8 9">
    <name type="scientific">Thecamonas trahens ATCC 50062</name>
    <dbReference type="NCBI Taxonomy" id="461836"/>
    <lineage>
        <taxon>Eukaryota</taxon>
        <taxon>Apusozoa</taxon>
        <taxon>Apusomonadida</taxon>
        <taxon>Apusomonadidae</taxon>
        <taxon>Thecamonas</taxon>
    </lineage>
</organism>
<comment type="cofactor">
    <cofactor evidence="2">
        <name>Mg(2+)</name>
        <dbReference type="ChEBI" id="CHEBI:18420"/>
    </cofactor>
</comment>
<dbReference type="STRING" id="461836.A0A0L0DEG2"/>
<dbReference type="Gene3D" id="3.90.79.10">
    <property type="entry name" value="Nucleoside Triphosphate Pyrophosphohydrolase"/>
    <property type="match status" value="1"/>
</dbReference>
<evidence type="ECO:0000256" key="3">
    <source>
        <dbReference type="ARBA" id="ARBA00022723"/>
    </source>
</evidence>
<dbReference type="Proteomes" id="UP000054408">
    <property type="component" value="Unassembled WGS sequence"/>
</dbReference>
<dbReference type="GeneID" id="25560627"/>
<dbReference type="GO" id="GO:0010945">
    <property type="term" value="F:coenzyme A diphosphatase activity"/>
    <property type="evidence" value="ECO:0007669"/>
    <property type="project" value="InterPro"/>
</dbReference>
<keyword evidence="5" id="KW-0460">Magnesium</keyword>
<keyword evidence="6" id="KW-0464">Manganese</keyword>
<dbReference type="InterPro" id="IPR045121">
    <property type="entry name" value="CoAse"/>
</dbReference>
<evidence type="ECO:0000256" key="5">
    <source>
        <dbReference type="ARBA" id="ARBA00022842"/>
    </source>
</evidence>